<evidence type="ECO:0000256" key="1">
    <source>
        <dbReference type="SAM" id="MobiDB-lite"/>
    </source>
</evidence>
<name>A0A2G8T273_9BURK</name>
<evidence type="ECO:0008006" key="4">
    <source>
        <dbReference type="Google" id="ProtNLM"/>
    </source>
</evidence>
<protein>
    <recommendedName>
        <fullName evidence="4">3-oxoacyl-ACP synthase</fullName>
    </recommendedName>
</protein>
<evidence type="ECO:0000313" key="3">
    <source>
        <dbReference type="Proteomes" id="UP000228593"/>
    </source>
</evidence>
<feature type="region of interest" description="Disordered" evidence="1">
    <location>
        <begin position="1"/>
        <end position="30"/>
    </location>
</feature>
<accession>A0A2G8T273</accession>
<proteinExistence type="predicted"/>
<keyword evidence="3" id="KW-1185">Reference proteome</keyword>
<organism evidence="2 3">
    <name type="scientific">Massilia psychrophila</name>
    <dbReference type="NCBI Taxonomy" id="1603353"/>
    <lineage>
        <taxon>Bacteria</taxon>
        <taxon>Pseudomonadati</taxon>
        <taxon>Pseudomonadota</taxon>
        <taxon>Betaproteobacteria</taxon>
        <taxon>Burkholderiales</taxon>
        <taxon>Oxalobacteraceae</taxon>
        <taxon>Telluria group</taxon>
        <taxon>Massilia</taxon>
    </lineage>
</organism>
<gene>
    <name evidence="2" type="ORF">CR103_09075</name>
</gene>
<dbReference type="Pfam" id="PF14384">
    <property type="entry name" value="BrnA_antitoxin"/>
    <property type="match status" value="1"/>
</dbReference>
<dbReference type="EMBL" id="PDOB01000011">
    <property type="protein sequence ID" value="PIL40092.1"/>
    <property type="molecule type" value="Genomic_DNA"/>
</dbReference>
<dbReference type="AlphaFoldDB" id="A0A2G8T273"/>
<dbReference type="Proteomes" id="UP000228593">
    <property type="component" value="Unassembled WGS sequence"/>
</dbReference>
<dbReference type="InterPro" id="IPR025528">
    <property type="entry name" value="BrnA_antitoxin"/>
</dbReference>
<reference evidence="2 3" key="1">
    <citation type="submission" date="2017-10" db="EMBL/GenBank/DDBJ databases">
        <title>Massilia psychrophilum sp. nov., a novel purple-pigmented bacterium isolated from Tianshan glacier, Xinjiang Municipality, China.</title>
        <authorList>
            <person name="Wang H."/>
        </authorList>
    </citation>
    <scope>NUCLEOTIDE SEQUENCE [LARGE SCALE GENOMIC DNA]</scope>
    <source>
        <strain evidence="2 3">JCM 30813</strain>
    </source>
</reference>
<sequence>MQVPKDQMNKEYAQQWDAPEPVEPRAAAPKASVVSHKQIVTIRFDTDMLAWYKGAGPGYQTRINQILRQYMAEHQDKTGSEPN</sequence>
<comment type="caution">
    <text evidence="2">The sequence shown here is derived from an EMBL/GenBank/DDBJ whole genome shotgun (WGS) entry which is preliminary data.</text>
</comment>
<evidence type="ECO:0000313" key="2">
    <source>
        <dbReference type="EMBL" id="PIL40092.1"/>
    </source>
</evidence>
<dbReference type="OrthoDB" id="9796641at2"/>